<name>A0A2T3A1J3_9PEZI</name>
<keyword evidence="1" id="KW-0413">Isomerase</keyword>
<dbReference type="AlphaFoldDB" id="A0A2T3A1J3"/>
<dbReference type="PANTHER" id="PTHR31690">
    <property type="entry name" value="FUCOSE MUTAROTASE"/>
    <property type="match status" value="1"/>
</dbReference>
<dbReference type="GO" id="GO:0036373">
    <property type="term" value="F:L-fucose mutarotase activity"/>
    <property type="evidence" value="ECO:0007669"/>
    <property type="project" value="UniProtKB-EC"/>
</dbReference>
<dbReference type="GO" id="GO:0042806">
    <property type="term" value="F:fucose binding"/>
    <property type="evidence" value="ECO:0007669"/>
    <property type="project" value="TreeGrafter"/>
</dbReference>
<evidence type="ECO:0000256" key="2">
    <source>
        <dbReference type="ARBA" id="ARBA00036324"/>
    </source>
</evidence>
<dbReference type="GO" id="GO:0006004">
    <property type="term" value="P:fucose metabolic process"/>
    <property type="evidence" value="ECO:0007669"/>
    <property type="project" value="TreeGrafter"/>
</dbReference>
<comment type="catalytic activity">
    <reaction evidence="2">
        <text>alpha-L-fucose = beta-L-fucose</text>
        <dbReference type="Rhea" id="RHEA:25580"/>
        <dbReference type="ChEBI" id="CHEBI:42548"/>
        <dbReference type="ChEBI" id="CHEBI:42589"/>
        <dbReference type="EC" id="5.1.3.29"/>
    </reaction>
</comment>
<dbReference type="Proteomes" id="UP000241462">
    <property type="component" value="Unassembled WGS sequence"/>
</dbReference>
<dbReference type="InterPro" id="IPR050443">
    <property type="entry name" value="RbsD/FucU_mutarotase"/>
</dbReference>
<organism evidence="4 5">
    <name type="scientific">Coniella lustricola</name>
    <dbReference type="NCBI Taxonomy" id="2025994"/>
    <lineage>
        <taxon>Eukaryota</taxon>
        <taxon>Fungi</taxon>
        <taxon>Dikarya</taxon>
        <taxon>Ascomycota</taxon>
        <taxon>Pezizomycotina</taxon>
        <taxon>Sordariomycetes</taxon>
        <taxon>Sordariomycetidae</taxon>
        <taxon>Diaporthales</taxon>
        <taxon>Schizoparmaceae</taxon>
        <taxon>Coniella</taxon>
    </lineage>
</organism>
<dbReference type="PANTHER" id="PTHR31690:SF4">
    <property type="entry name" value="FUCOSE MUTAROTASE"/>
    <property type="match status" value="1"/>
</dbReference>
<proteinExistence type="predicted"/>
<dbReference type="InParanoid" id="A0A2T3A1J3"/>
<dbReference type="EMBL" id="KZ678510">
    <property type="protein sequence ID" value="PSR81078.1"/>
    <property type="molecule type" value="Genomic_DNA"/>
</dbReference>
<protein>
    <recommendedName>
        <fullName evidence="3">L-fucose mutarotase</fullName>
        <ecNumber evidence="3">5.1.3.29</ecNumber>
    </recommendedName>
</protein>
<evidence type="ECO:0000313" key="4">
    <source>
        <dbReference type="EMBL" id="PSR81078.1"/>
    </source>
</evidence>
<keyword evidence="5" id="KW-1185">Reference proteome</keyword>
<dbReference type="SUPFAM" id="SSF102546">
    <property type="entry name" value="RbsD-like"/>
    <property type="match status" value="1"/>
</dbReference>
<evidence type="ECO:0000313" key="5">
    <source>
        <dbReference type="Proteomes" id="UP000241462"/>
    </source>
</evidence>
<dbReference type="Gene3D" id="3.40.1650.10">
    <property type="entry name" value="RbsD-like domain"/>
    <property type="match status" value="1"/>
</dbReference>
<dbReference type="Pfam" id="PF05025">
    <property type="entry name" value="RbsD_FucU"/>
    <property type="match status" value="1"/>
</dbReference>
<reference evidence="4 5" key="1">
    <citation type="journal article" date="2018" name="Mycol. Prog.">
        <title>Coniella lustricola, a new species from submerged detritus.</title>
        <authorList>
            <person name="Raudabaugh D.B."/>
            <person name="Iturriaga T."/>
            <person name="Carver A."/>
            <person name="Mondo S."/>
            <person name="Pangilinan J."/>
            <person name="Lipzen A."/>
            <person name="He G."/>
            <person name="Amirebrahimi M."/>
            <person name="Grigoriev I.V."/>
            <person name="Miller A.N."/>
        </authorList>
    </citation>
    <scope>NUCLEOTIDE SEQUENCE [LARGE SCALE GENOMIC DNA]</scope>
    <source>
        <strain evidence="4 5">B22-T-1</strain>
    </source>
</reference>
<evidence type="ECO:0000256" key="1">
    <source>
        <dbReference type="ARBA" id="ARBA00023235"/>
    </source>
</evidence>
<dbReference type="InterPro" id="IPR023750">
    <property type="entry name" value="RbsD-like_sf"/>
</dbReference>
<evidence type="ECO:0000256" key="3">
    <source>
        <dbReference type="ARBA" id="ARBA00038859"/>
    </source>
</evidence>
<gene>
    <name evidence="4" type="ORF">BD289DRAFT_439542</name>
</gene>
<sequence length="156" mass="16754">MLKNINPLLTPELLAALRAMGHGNTIAIVDANFPASSPPSSTNPLLANPPVIRLAGATATQAADAILSVLPLDDFVARDQAARCMAVVGDPEAEVEIMGEFRALVDRHEGGEGRFALGKVERFAFYEEVKRAFVIVVTDERRLYGNLLLMKGVIKG</sequence>
<accession>A0A2T3A1J3</accession>
<dbReference type="STRING" id="2025994.A0A2T3A1J3"/>
<dbReference type="OrthoDB" id="10011710at2759"/>
<dbReference type="EC" id="5.1.3.29" evidence="3"/>
<dbReference type="InterPro" id="IPR007721">
    <property type="entry name" value="RbsD_FucU"/>
</dbReference>